<accession>A0ABU1AQE8</accession>
<name>A0ABU1AQE8_9BACT</name>
<dbReference type="Gene3D" id="3.30.70.360">
    <property type="match status" value="1"/>
</dbReference>
<dbReference type="Proteomes" id="UP001243717">
    <property type="component" value="Unassembled WGS sequence"/>
</dbReference>
<dbReference type="EMBL" id="JARXIC010000034">
    <property type="protein sequence ID" value="MDQ8195818.1"/>
    <property type="molecule type" value="Genomic_DNA"/>
</dbReference>
<dbReference type="PANTHER" id="PTHR43808:SF9">
    <property type="entry name" value="BLL0789 PROTEIN"/>
    <property type="match status" value="1"/>
</dbReference>
<dbReference type="Pfam" id="PF07687">
    <property type="entry name" value="M20_dimer"/>
    <property type="match status" value="1"/>
</dbReference>
<comment type="caution">
    <text evidence="4">The sequence shown here is derived from an EMBL/GenBank/DDBJ whole genome shotgun (WGS) entry which is preliminary data.</text>
</comment>
<dbReference type="SUPFAM" id="SSF53187">
    <property type="entry name" value="Zn-dependent exopeptidases"/>
    <property type="match status" value="1"/>
</dbReference>
<evidence type="ECO:0000256" key="1">
    <source>
        <dbReference type="ARBA" id="ARBA00022723"/>
    </source>
</evidence>
<evidence type="ECO:0000313" key="4">
    <source>
        <dbReference type="EMBL" id="MDQ8195818.1"/>
    </source>
</evidence>
<evidence type="ECO:0000313" key="5">
    <source>
        <dbReference type="Proteomes" id="UP001243717"/>
    </source>
</evidence>
<evidence type="ECO:0000256" key="2">
    <source>
        <dbReference type="ARBA" id="ARBA00022801"/>
    </source>
</evidence>
<dbReference type="InterPro" id="IPR050072">
    <property type="entry name" value="Peptidase_M20A"/>
</dbReference>
<dbReference type="PANTHER" id="PTHR43808">
    <property type="entry name" value="ACETYLORNITHINE DEACETYLASE"/>
    <property type="match status" value="1"/>
</dbReference>
<keyword evidence="5" id="KW-1185">Reference proteome</keyword>
<gene>
    <name evidence="4" type="ORF">QEH59_15400</name>
</gene>
<keyword evidence="1" id="KW-0479">Metal-binding</keyword>
<reference evidence="4 5" key="1">
    <citation type="submission" date="2023-04" db="EMBL/GenBank/DDBJ databases">
        <title>A novel bacteria isolated from coastal sediment.</title>
        <authorList>
            <person name="Liu X.-J."/>
            <person name="Du Z.-J."/>
        </authorList>
    </citation>
    <scope>NUCLEOTIDE SEQUENCE [LARGE SCALE GENOMIC DNA]</scope>
    <source>
        <strain evidence="4 5">SDUM461004</strain>
    </source>
</reference>
<dbReference type="InterPro" id="IPR036264">
    <property type="entry name" value="Bact_exopeptidase_dim_dom"/>
</dbReference>
<organism evidence="4 5">
    <name type="scientific">Thalassobacterium sedimentorum</name>
    <dbReference type="NCBI Taxonomy" id="3041258"/>
    <lineage>
        <taxon>Bacteria</taxon>
        <taxon>Pseudomonadati</taxon>
        <taxon>Verrucomicrobiota</taxon>
        <taxon>Opitutia</taxon>
        <taxon>Puniceicoccales</taxon>
        <taxon>Coraliomargaritaceae</taxon>
        <taxon>Thalassobacterium</taxon>
    </lineage>
</organism>
<dbReference type="Pfam" id="PF01546">
    <property type="entry name" value="Peptidase_M20"/>
    <property type="match status" value="1"/>
</dbReference>
<proteinExistence type="predicted"/>
<feature type="domain" description="Peptidase M20 dimerisation" evidence="3">
    <location>
        <begin position="204"/>
        <end position="284"/>
    </location>
</feature>
<keyword evidence="2" id="KW-0378">Hydrolase</keyword>
<dbReference type="InterPro" id="IPR011650">
    <property type="entry name" value="Peptidase_M20_dimer"/>
</dbReference>
<dbReference type="InterPro" id="IPR002933">
    <property type="entry name" value="Peptidase_M20"/>
</dbReference>
<dbReference type="Gene3D" id="3.40.630.10">
    <property type="entry name" value="Zn peptidases"/>
    <property type="match status" value="1"/>
</dbReference>
<dbReference type="SUPFAM" id="SSF55031">
    <property type="entry name" value="Bacterial exopeptidase dimerisation domain"/>
    <property type="match status" value="1"/>
</dbReference>
<evidence type="ECO:0000259" key="3">
    <source>
        <dbReference type="Pfam" id="PF07687"/>
    </source>
</evidence>
<protein>
    <submittedName>
        <fullName evidence="4">M20/M25/M40 family metallo-hydrolase</fullName>
    </submittedName>
</protein>
<sequence>MGLEAIQWGQEQLMEVLNAKLPDALARLKQWVDISSYTLDRAGVEALALQIANDFEPLGFQATRLPSTDPLYADHWMLERKGCQAQGRSVACISHLDTVFPEEERVRNTFEWSEDGTRIYGPGTVDIKGGTAVIYLMLEALLDIDLTFVEQVDWRIFLNSSEEVLNPEFAKVVRPHLDAQTRACLVFEADEACAVKQSGLVSQRKGRLTYRVTASGLGAHAGSAHHEGVNAIALLAPIVQQIESWTDYDKGLTFNVGMIHGGEGRNRVAQSASLEGEMRAFEPQAFAHGKSMLLALPGAAPLTVAGKQRTGMLELEILQEDGAWPKNAESQSMVETWQAAGAELGIEVYGTPRGGLSDGNHFWESYPTIDGLGPSGGNLHASERCEATGKRPEYVNRDSFVPKALLNCFALKRLLAWDV</sequence>
<dbReference type="RefSeq" id="WP_308986267.1">
    <property type="nucleotide sequence ID" value="NZ_JARXIC010000034.1"/>
</dbReference>